<evidence type="ECO:0000256" key="3">
    <source>
        <dbReference type="ARBA" id="ARBA00023237"/>
    </source>
</evidence>
<dbReference type="PROSITE" id="PS01068">
    <property type="entry name" value="OMPA_1"/>
    <property type="match status" value="1"/>
</dbReference>
<evidence type="ECO:0000256" key="1">
    <source>
        <dbReference type="ARBA" id="ARBA00004442"/>
    </source>
</evidence>
<feature type="signal peptide" evidence="6">
    <location>
        <begin position="1"/>
        <end position="15"/>
    </location>
</feature>
<reference evidence="8 9" key="1">
    <citation type="submission" date="2018-06" db="EMBL/GenBank/DDBJ databases">
        <title>Rhizobium wuzhouense sp. nov., isolated from roots of Oryza officinalis.</title>
        <authorList>
            <person name="Yuan T."/>
        </authorList>
    </citation>
    <scope>NUCLEOTIDE SEQUENCE [LARGE SCALE GENOMIC DNA]</scope>
    <source>
        <strain evidence="8 9">W44</strain>
    </source>
</reference>
<sequence>MLLALTVLLPVPALAYTVSHEGGPVGDMPSRFESIDFPQSRFAPRPTPSDGNAAAGSSSFSLKNLESEARARTEALLSELGAHQEGSSIHVSLPGDVLFDFDKSDIRADAEEILVQMVTILTALKASPVQIEGHTDSKGGDDYNIALSARRATAVRDWLSDHGIDLIRLSTTGKGEAEPVAPNETSDGRDDPVGRQKNRRVEFIIDTGE</sequence>
<dbReference type="SUPFAM" id="SSF103088">
    <property type="entry name" value="OmpA-like"/>
    <property type="match status" value="1"/>
</dbReference>
<dbReference type="PRINTS" id="PR01021">
    <property type="entry name" value="OMPADOMAIN"/>
</dbReference>
<dbReference type="InterPro" id="IPR006690">
    <property type="entry name" value="OMPA-like_CS"/>
</dbReference>
<feature type="chain" id="PRO_5046562281" description="OmpA-like domain-containing protein" evidence="6">
    <location>
        <begin position="16"/>
        <end position="209"/>
    </location>
</feature>
<dbReference type="Proteomes" id="UP000247536">
    <property type="component" value="Unassembled WGS sequence"/>
</dbReference>
<dbReference type="InterPro" id="IPR006664">
    <property type="entry name" value="OMP_bac"/>
</dbReference>
<comment type="subcellular location">
    <subcellularLocation>
        <location evidence="1">Cell outer membrane</location>
    </subcellularLocation>
</comment>
<dbReference type="CDD" id="cd07185">
    <property type="entry name" value="OmpA_C-like"/>
    <property type="match status" value="1"/>
</dbReference>
<dbReference type="PROSITE" id="PS51123">
    <property type="entry name" value="OMPA_2"/>
    <property type="match status" value="1"/>
</dbReference>
<name>A0ABX5NVN1_9HYPH</name>
<dbReference type="Gene3D" id="3.30.1330.60">
    <property type="entry name" value="OmpA-like domain"/>
    <property type="match status" value="1"/>
</dbReference>
<accession>A0ABX5NVN1</accession>
<evidence type="ECO:0000313" key="8">
    <source>
        <dbReference type="EMBL" id="PYB73361.1"/>
    </source>
</evidence>
<dbReference type="EMBL" id="QJRY01000004">
    <property type="protein sequence ID" value="PYB73361.1"/>
    <property type="molecule type" value="Genomic_DNA"/>
</dbReference>
<dbReference type="InterPro" id="IPR050330">
    <property type="entry name" value="Bact_OuterMem_StrucFunc"/>
</dbReference>
<keyword evidence="3" id="KW-0998">Cell outer membrane</keyword>
<evidence type="ECO:0000256" key="2">
    <source>
        <dbReference type="ARBA" id="ARBA00023136"/>
    </source>
</evidence>
<dbReference type="Pfam" id="PF00691">
    <property type="entry name" value="OmpA"/>
    <property type="match status" value="1"/>
</dbReference>
<organism evidence="8 9">
    <name type="scientific">Rhizobium wuzhouense</name>
    <dbReference type="NCBI Taxonomy" id="1986026"/>
    <lineage>
        <taxon>Bacteria</taxon>
        <taxon>Pseudomonadati</taxon>
        <taxon>Pseudomonadota</taxon>
        <taxon>Alphaproteobacteria</taxon>
        <taxon>Hyphomicrobiales</taxon>
        <taxon>Rhizobiaceae</taxon>
        <taxon>Rhizobium/Agrobacterium group</taxon>
        <taxon>Rhizobium</taxon>
    </lineage>
</organism>
<evidence type="ECO:0000313" key="9">
    <source>
        <dbReference type="Proteomes" id="UP000247536"/>
    </source>
</evidence>
<feature type="region of interest" description="Disordered" evidence="5">
    <location>
        <begin position="38"/>
        <end position="58"/>
    </location>
</feature>
<keyword evidence="9" id="KW-1185">Reference proteome</keyword>
<evidence type="ECO:0000259" key="7">
    <source>
        <dbReference type="PROSITE" id="PS51123"/>
    </source>
</evidence>
<protein>
    <recommendedName>
        <fullName evidence="7">OmpA-like domain-containing protein</fullName>
    </recommendedName>
</protein>
<keyword evidence="6" id="KW-0732">Signal</keyword>
<dbReference type="InterPro" id="IPR006665">
    <property type="entry name" value="OmpA-like"/>
</dbReference>
<feature type="compositionally biased region" description="Basic and acidic residues" evidence="5">
    <location>
        <begin position="186"/>
        <end position="203"/>
    </location>
</feature>
<feature type="region of interest" description="Disordered" evidence="5">
    <location>
        <begin position="174"/>
        <end position="209"/>
    </location>
</feature>
<evidence type="ECO:0000256" key="4">
    <source>
        <dbReference type="PROSITE-ProRule" id="PRU00473"/>
    </source>
</evidence>
<gene>
    <name evidence="8" type="ORF">DMY87_13795</name>
</gene>
<keyword evidence="2 4" id="KW-0472">Membrane</keyword>
<evidence type="ECO:0000256" key="5">
    <source>
        <dbReference type="SAM" id="MobiDB-lite"/>
    </source>
</evidence>
<dbReference type="PANTHER" id="PTHR30329:SF21">
    <property type="entry name" value="LIPOPROTEIN YIAD-RELATED"/>
    <property type="match status" value="1"/>
</dbReference>
<proteinExistence type="predicted"/>
<dbReference type="InterPro" id="IPR036737">
    <property type="entry name" value="OmpA-like_sf"/>
</dbReference>
<dbReference type="PANTHER" id="PTHR30329">
    <property type="entry name" value="STATOR ELEMENT OF FLAGELLAR MOTOR COMPLEX"/>
    <property type="match status" value="1"/>
</dbReference>
<evidence type="ECO:0000256" key="6">
    <source>
        <dbReference type="SAM" id="SignalP"/>
    </source>
</evidence>
<comment type="caution">
    <text evidence="8">The sequence shown here is derived from an EMBL/GenBank/DDBJ whole genome shotgun (WGS) entry which is preliminary data.</text>
</comment>
<feature type="domain" description="OmpA-like" evidence="7">
    <location>
        <begin position="86"/>
        <end position="209"/>
    </location>
</feature>